<comment type="caution">
    <text evidence="9">The sequence shown here is derived from an EMBL/GenBank/DDBJ whole genome shotgun (WGS) entry which is preliminary data.</text>
</comment>
<dbReference type="Proteomes" id="UP000326671">
    <property type="component" value="Unassembled WGS sequence"/>
</dbReference>
<evidence type="ECO:0000256" key="2">
    <source>
        <dbReference type="ARBA" id="ARBA00009695"/>
    </source>
</evidence>
<evidence type="ECO:0000259" key="7">
    <source>
        <dbReference type="Pfam" id="PF21981"/>
    </source>
</evidence>
<feature type="domain" description="RecX second three-helical" evidence="6">
    <location>
        <begin position="112"/>
        <end position="153"/>
    </location>
</feature>
<evidence type="ECO:0000256" key="3">
    <source>
        <dbReference type="ARBA" id="ARBA00018111"/>
    </source>
</evidence>
<evidence type="ECO:0000256" key="4">
    <source>
        <dbReference type="ARBA" id="ARBA00022490"/>
    </source>
</evidence>
<accession>A0A5J5I5Z6</accession>
<dbReference type="AlphaFoldDB" id="A0A5J5I5Z6"/>
<dbReference type="InterPro" id="IPR053926">
    <property type="entry name" value="RecX_HTH_1st"/>
</dbReference>
<comment type="subcellular location">
    <subcellularLocation>
        <location evidence="1 5">Cytoplasm</location>
    </subcellularLocation>
</comment>
<organism evidence="9 10">
    <name type="scientific">Niallia endozanthoxylica</name>
    <dbReference type="NCBI Taxonomy" id="2036016"/>
    <lineage>
        <taxon>Bacteria</taxon>
        <taxon>Bacillati</taxon>
        <taxon>Bacillota</taxon>
        <taxon>Bacilli</taxon>
        <taxon>Bacillales</taxon>
        <taxon>Bacillaceae</taxon>
        <taxon>Niallia</taxon>
    </lineage>
</organism>
<keyword evidence="10" id="KW-1185">Reference proteome</keyword>
<dbReference type="PANTHER" id="PTHR33602:SF1">
    <property type="entry name" value="REGULATORY PROTEIN RECX FAMILY PROTEIN"/>
    <property type="match status" value="1"/>
</dbReference>
<dbReference type="InterPro" id="IPR053924">
    <property type="entry name" value="RecX_HTH_2nd"/>
</dbReference>
<proteinExistence type="inferred from homology"/>
<comment type="function">
    <text evidence="5">Modulates RecA activity.</text>
</comment>
<evidence type="ECO:0000259" key="8">
    <source>
        <dbReference type="Pfam" id="PF21982"/>
    </source>
</evidence>
<evidence type="ECO:0000313" key="10">
    <source>
        <dbReference type="Proteomes" id="UP000326671"/>
    </source>
</evidence>
<reference evidence="9 10" key="1">
    <citation type="submission" date="2019-09" db="EMBL/GenBank/DDBJ databases">
        <title>Whole genome sequences of isolates from the Mars Exploration Rovers.</title>
        <authorList>
            <person name="Seuylemezian A."/>
            <person name="Vaishampayan P."/>
        </authorList>
    </citation>
    <scope>NUCLEOTIDE SEQUENCE [LARGE SCALE GENOMIC DNA]</scope>
    <source>
        <strain evidence="9 10">MER_TA_151</strain>
    </source>
</reference>
<dbReference type="Pfam" id="PF21981">
    <property type="entry name" value="RecX_HTH3"/>
    <property type="match status" value="2"/>
</dbReference>
<protein>
    <recommendedName>
        <fullName evidence="3 5">Regulatory protein RecX</fullName>
    </recommendedName>
</protein>
<evidence type="ECO:0000313" key="9">
    <source>
        <dbReference type="EMBL" id="KAA9031127.1"/>
    </source>
</evidence>
<feature type="domain" description="RecX third three-helical" evidence="7">
    <location>
        <begin position="160"/>
        <end position="206"/>
    </location>
</feature>
<dbReference type="InterPro" id="IPR036388">
    <property type="entry name" value="WH-like_DNA-bd_sf"/>
</dbReference>
<keyword evidence="4 5" id="KW-0963">Cytoplasm</keyword>
<evidence type="ECO:0000256" key="1">
    <source>
        <dbReference type="ARBA" id="ARBA00004496"/>
    </source>
</evidence>
<dbReference type="InterPro" id="IPR003783">
    <property type="entry name" value="Regulatory_RecX"/>
</dbReference>
<evidence type="ECO:0000259" key="6">
    <source>
        <dbReference type="Pfam" id="PF02631"/>
    </source>
</evidence>
<dbReference type="PANTHER" id="PTHR33602">
    <property type="entry name" value="REGULATORY PROTEIN RECX FAMILY PROTEIN"/>
    <property type="match status" value="1"/>
</dbReference>
<sequence>MPIISKITTQQKNKERYNIFLDEGKGEQYAFSVDEAVLVKYGLKKGMELDDFFITEIHYEDDIRKAYNLALHHLTRRIRSEAEVRSYLGEKEMDEAIIQEVIIKLYEYQFLNDEQYAKAYVRTQMNTTDKGTILIRSELKEKGINEKNIELALNEYPYELQLEKAKTLSEKTTQKNQKDSERVLKAKLEQKLTRKGFSFNIIADAINSINLKRKDNGMEALRYQAEKLQRKYAKESGYTYEQKMKSALYRKGFSLEQIEKYLNQQDWNE</sequence>
<feature type="domain" description="RecX third three-helical" evidence="7">
    <location>
        <begin position="218"/>
        <end position="262"/>
    </location>
</feature>
<evidence type="ECO:0000256" key="5">
    <source>
        <dbReference type="HAMAP-Rule" id="MF_01114"/>
    </source>
</evidence>
<gene>
    <name evidence="5 9" type="primary">recX</name>
    <name evidence="9" type="ORF">F4V44_01465</name>
</gene>
<dbReference type="Gene3D" id="1.10.10.10">
    <property type="entry name" value="Winged helix-like DNA-binding domain superfamily/Winged helix DNA-binding domain"/>
    <property type="match status" value="4"/>
</dbReference>
<dbReference type="OrthoDB" id="5421057at2"/>
<comment type="similarity">
    <text evidence="2 5">Belongs to the RecX family.</text>
</comment>
<dbReference type="GO" id="GO:0005737">
    <property type="term" value="C:cytoplasm"/>
    <property type="evidence" value="ECO:0007669"/>
    <property type="project" value="UniProtKB-SubCell"/>
</dbReference>
<name>A0A5J5I5Z6_9BACI</name>
<dbReference type="GO" id="GO:0006282">
    <property type="term" value="P:regulation of DNA repair"/>
    <property type="evidence" value="ECO:0007669"/>
    <property type="project" value="UniProtKB-UniRule"/>
</dbReference>
<dbReference type="InterPro" id="IPR053925">
    <property type="entry name" value="RecX_HTH_3rd"/>
</dbReference>
<dbReference type="EMBL" id="VYKL01000005">
    <property type="protein sequence ID" value="KAA9031127.1"/>
    <property type="molecule type" value="Genomic_DNA"/>
</dbReference>
<dbReference type="RefSeq" id="WP_150438211.1">
    <property type="nucleotide sequence ID" value="NZ_VYKL01000005.1"/>
</dbReference>
<dbReference type="NCBIfam" id="NF010733">
    <property type="entry name" value="PRK14135.1"/>
    <property type="match status" value="1"/>
</dbReference>
<dbReference type="Pfam" id="PF02631">
    <property type="entry name" value="RecX_HTH2"/>
    <property type="match status" value="1"/>
</dbReference>
<feature type="domain" description="RecX first three-helical" evidence="8">
    <location>
        <begin position="66"/>
        <end position="105"/>
    </location>
</feature>
<dbReference type="Pfam" id="PF21982">
    <property type="entry name" value="RecX_HTH1"/>
    <property type="match status" value="1"/>
</dbReference>
<dbReference type="HAMAP" id="MF_01114">
    <property type="entry name" value="RecX"/>
    <property type="match status" value="1"/>
</dbReference>